<sequence>MCLWMPPVSTGSELVRNPDTPPRAGFRRIGCSVEACAVMWGTRWALVLEGDRPEASRACLPIQTAFLPYLCIPGPAHPVSPGAACTGCDTGCPGKCKSQTDKDPSLSGCSERTGCSALPAGDGSVTAQTPQASEVPVSSDQTEINPVSGLTSKCPASDAAASCNSSPAAEKLLRQFYHSHIFWSRERGTALHFLEVQEKDER</sequence>
<evidence type="ECO:0000313" key="1">
    <source>
        <dbReference type="EMBL" id="KAI4533946.1"/>
    </source>
</evidence>
<comment type="caution">
    <text evidence="1">The sequence shown here is derived from an EMBL/GenBank/DDBJ whole genome shotgun (WGS) entry which is preliminary data.</text>
</comment>
<name>A0AAD4TV60_OVIAM</name>
<proteinExistence type="predicted"/>
<dbReference type="AlphaFoldDB" id="A0AAD4TV60"/>
<protein>
    <submittedName>
        <fullName evidence="1">Uncharacterized protein</fullName>
    </submittedName>
</protein>
<accession>A0AAD4TV60</accession>
<keyword evidence="2" id="KW-1185">Reference proteome</keyword>
<evidence type="ECO:0000313" key="2">
    <source>
        <dbReference type="Proteomes" id="UP001214576"/>
    </source>
</evidence>
<reference evidence="1" key="1">
    <citation type="submission" date="2022-03" db="EMBL/GenBank/DDBJ databases">
        <title>Genomic analyses of argali, domestic sheep and their hybrids provide insights into chromosomal evolution, heterosis and genetic basis of agronomic traits.</title>
        <authorList>
            <person name="Li M."/>
        </authorList>
    </citation>
    <scope>NUCLEOTIDE SEQUENCE</scope>
    <source>
        <strain evidence="1">CAU-MHL-2022a</strain>
        <tissue evidence="1">Skin</tissue>
    </source>
</reference>
<dbReference type="Proteomes" id="UP001214576">
    <property type="component" value="Unassembled WGS sequence"/>
</dbReference>
<gene>
    <name evidence="1" type="ORF">MG293_016965</name>
</gene>
<dbReference type="EMBL" id="JAKZEL010000020">
    <property type="protein sequence ID" value="KAI4533946.1"/>
    <property type="molecule type" value="Genomic_DNA"/>
</dbReference>
<organism evidence="1 2">
    <name type="scientific">Ovis ammon polii</name>
    <dbReference type="NCBI Taxonomy" id="230172"/>
    <lineage>
        <taxon>Eukaryota</taxon>
        <taxon>Metazoa</taxon>
        <taxon>Chordata</taxon>
        <taxon>Craniata</taxon>
        <taxon>Vertebrata</taxon>
        <taxon>Euteleostomi</taxon>
        <taxon>Mammalia</taxon>
        <taxon>Eutheria</taxon>
        <taxon>Laurasiatheria</taxon>
        <taxon>Artiodactyla</taxon>
        <taxon>Ruminantia</taxon>
        <taxon>Pecora</taxon>
        <taxon>Bovidae</taxon>
        <taxon>Caprinae</taxon>
        <taxon>Ovis</taxon>
    </lineage>
</organism>